<dbReference type="AlphaFoldDB" id="A0A8S1EJQ2"/>
<dbReference type="EMBL" id="CADEPM010000003">
    <property type="protein sequence ID" value="CAB3402276.1"/>
    <property type="molecule type" value="Genomic_DNA"/>
</dbReference>
<accession>A0A8S1EJQ2</accession>
<evidence type="ECO:0000313" key="1">
    <source>
        <dbReference type="EMBL" id="CAB3402276.1"/>
    </source>
</evidence>
<comment type="caution">
    <text evidence="1">The sequence shown here is derived from an EMBL/GenBank/DDBJ whole genome shotgun (WGS) entry which is preliminary data.</text>
</comment>
<name>A0A8S1EJQ2_9PELO</name>
<sequence length="104" mass="11926">MDWLGRGAGSSAAGAFIVLNCPTHTLYVIRHLTGNSCRRRADGAGAVLIESSWELEHLNHALFTTLSVRRHFEMRVAYRLFWQMLRTEFGIETARIERIIRNKP</sequence>
<gene>
    <name evidence="1" type="ORF">CBOVIS_LOCUS4914</name>
</gene>
<organism evidence="1 2">
    <name type="scientific">Caenorhabditis bovis</name>
    <dbReference type="NCBI Taxonomy" id="2654633"/>
    <lineage>
        <taxon>Eukaryota</taxon>
        <taxon>Metazoa</taxon>
        <taxon>Ecdysozoa</taxon>
        <taxon>Nematoda</taxon>
        <taxon>Chromadorea</taxon>
        <taxon>Rhabditida</taxon>
        <taxon>Rhabditina</taxon>
        <taxon>Rhabditomorpha</taxon>
        <taxon>Rhabditoidea</taxon>
        <taxon>Rhabditidae</taxon>
        <taxon>Peloderinae</taxon>
        <taxon>Caenorhabditis</taxon>
    </lineage>
</organism>
<keyword evidence="2" id="KW-1185">Reference proteome</keyword>
<proteinExistence type="predicted"/>
<dbReference type="Proteomes" id="UP000494206">
    <property type="component" value="Unassembled WGS sequence"/>
</dbReference>
<evidence type="ECO:0000313" key="2">
    <source>
        <dbReference type="Proteomes" id="UP000494206"/>
    </source>
</evidence>
<reference evidence="1 2" key="1">
    <citation type="submission" date="2020-04" db="EMBL/GenBank/DDBJ databases">
        <authorList>
            <person name="Laetsch R D."/>
            <person name="Stevens L."/>
            <person name="Kumar S."/>
            <person name="Blaxter L. M."/>
        </authorList>
    </citation>
    <scope>NUCLEOTIDE SEQUENCE [LARGE SCALE GENOMIC DNA]</scope>
</reference>
<protein>
    <submittedName>
        <fullName evidence="1">Uncharacterized protein</fullName>
    </submittedName>
</protein>